<keyword evidence="2" id="KW-1185">Reference proteome</keyword>
<accession>A0A9J6FZZ8</accession>
<dbReference type="AlphaFoldDB" id="A0A9J6FZZ8"/>
<comment type="caution">
    <text evidence="1">The sequence shown here is derived from an EMBL/GenBank/DDBJ whole genome shotgun (WGS) entry which is preliminary data.</text>
</comment>
<protein>
    <submittedName>
        <fullName evidence="1">Uncharacterized protein</fullName>
    </submittedName>
</protein>
<name>A0A9J6FZZ8_HAELO</name>
<evidence type="ECO:0000313" key="1">
    <source>
        <dbReference type="EMBL" id="KAH9367977.1"/>
    </source>
</evidence>
<proteinExistence type="predicted"/>
<gene>
    <name evidence="1" type="ORF">HPB48_022396</name>
</gene>
<evidence type="ECO:0000313" key="2">
    <source>
        <dbReference type="Proteomes" id="UP000821853"/>
    </source>
</evidence>
<dbReference type="OrthoDB" id="2544694at2759"/>
<reference evidence="1 2" key="1">
    <citation type="journal article" date="2020" name="Cell">
        <title>Large-Scale Comparative Analyses of Tick Genomes Elucidate Their Genetic Diversity and Vector Capacities.</title>
        <authorList>
            <consortium name="Tick Genome and Microbiome Consortium (TIGMIC)"/>
            <person name="Jia N."/>
            <person name="Wang J."/>
            <person name="Shi W."/>
            <person name="Du L."/>
            <person name="Sun Y."/>
            <person name="Zhan W."/>
            <person name="Jiang J.F."/>
            <person name="Wang Q."/>
            <person name="Zhang B."/>
            <person name="Ji P."/>
            <person name="Bell-Sakyi L."/>
            <person name="Cui X.M."/>
            <person name="Yuan T.T."/>
            <person name="Jiang B.G."/>
            <person name="Yang W.F."/>
            <person name="Lam T.T."/>
            <person name="Chang Q.C."/>
            <person name="Ding S.J."/>
            <person name="Wang X.J."/>
            <person name="Zhu J.G."/>
            <person name="Ruan X.D."/>
            <person name="Zhao L."/>
            <person name="Wei J.T."/>
            <person name="Ye R.Z."/>
            <person name="Que T.C."/>
            <person name="Du C.H."/>
            <person name="Zhou Y.H."/>
            <person name="Cheng J.X."/>
            <person name="Dai P.F."/>
            <person name="Guo W.B."/>
            <person name="Han X.H."/>
            <person name="Huang E.J."/>
            <person name="Li L.F."/>
            <person name="Wei W."/>
            <person name="Gao Y.C."/>
            <person name="Liu J.Z."/>
            <person name="Shao H.Z."/>
            <person name="Wang X."/>
            <person name="Wang C.C."/>
            <person name="Yang T.C."/>
            <person name="Huo Q.B."/>
            <person name="Li W."/>
            <person name="Chen H.Y."/>
            <person name="Chen S.E."/>
            <person name="Zhou L.G."/>
            <person name="Ni X.B."/>
            <person name="Tian J.H."/>
            <person name="Sheng Y."/>
            <person name="Liu T."/>
            <person name="Pan Y.S."/>
            <person name="Xia L.Y."/>
            <person name="Li J."/>
            <person name="Zhao F."/>
            <person name="Cao W.C."/>
        </authorList>
    </citation>
    <scope>NUCLEOTIDE SEQUENCE [LARGE SCALE GENOMIC DNA]</scope>
    <source>
        <strain evidence="1">HaeL-2018</strain>
    </source>
</reference>
<dbReference type="VEuPathDB" id="VectorBase:HLOH_054851"/>
<dbReference type="Proteomes" id="UP000821853">
    <property type="component" value="Chromosome 2"/>
</dbReference>
<sequence>MEQLKAPALTRGLIATEPFDSHDTFGHGIFQKKTMLLLFIAVFVLNSQASVIKLIAGDVDHWCRPPPHYNLSVITWRKEFIPVEAGGKPSGCLFYRYHPDFNNTELTACQEREYDASSAGRTVVSNWNLVCNRRVLLVARLSRP</sequence>
<organism evidence="1 2">
    <name type="scientific">Haemaphysalis longicornis</name>
    <name type="common">Bush tick</name>
    <dbReference type="NCBI Taxonomy" id="44386"/>
    <lineage>
        <taxon>Eukaryota</taxon>
        <taxon>Metazoa</taxon>
        <taxon>Ecdysozoa</taxon>
        <taxon>Arthropoda</taxon>
        <taxon>Chelicerata</taxon>
        <taxon>Arachnida</taxon>
        <taxon>Acari</taxon>
        <taxon>Parasitiformes</taxon>
        <taxon>Ixodida</taxon>
        <taxon>Ixodoidea</taxon>
        <taxon>Ixodidae</taxon>
        <taxon>Haemaphysalinae</taxon>
        <taxon>Haemaphysalis</taxon>
    </lineage>
</organism>
<dbReference type="EMBL" id="JABSTR010000004">
    <property type="protein sequence ID" value="KAH9367977.1"/>
    <property type="molecule type" value="Genomic_DNA"/>
</dbReference>